<dbReference type="SMART" id="SM00825">
    <property type="entry name" value="PKS_KS"/>
    <property type="match status" value="1"/>
</dbReference>
<dbReference type="InterPro" id="IPR049900">
    <property type="entry name" value="PKS_mFAS_DH"/>
</dbReference>
<dbReference type="InterPro" id="IPR050444">
    <property type="entry name" value="Polyketide_Synthase"/>
</dbReference>
<dbReference type="Pfam" id="PF00109">
    <property type="entry name" value="ketoacyl-synt"/>
    <property type="match status" value="1"/>
</dbReference>
<evidence type="ECO:0000259" key="8">
    <source>
        <dbReference type="PROSITE" id="PS50075"/>
    </source>
</evidence>
<keyword evidence="4" id="KW-0511">Multifunctional enzyme</keyword>
<evidence type="ECO:0000259" key="9">
    <source>
        <dbReference type="PROSITE" id="PS52004"/>
    </source>
</evidence>
<dbReference type="InterPro" id="IPR029063">
    <property type="entry name" value="SAM-dependent_MTases_sf"/>
</dbReference>
<evidence type="ECO:0000259" key="10">
    <source>
        <dbReference type="PROSITE" id="PS52019"/>
    </source>
</evidence>
<dbReference type="InterPro" id="IPR014030">
    <property type="entry name" value="Ketoacyl_synth_N"/>
</dbReference>
<evidence type="ECO:0000256" key="6">
    <source>
        <dbReference type="PROSITE-ProRule" id="PRU01363"/>
    </source>
</evidence>
<feature type="domain" description="Ketosynthase family 3 (KS3)" evidence="9">
    <location>
        <begin position="453"/>
        <end position="877"/>
    </location>
</feature>
<keyword evidence="12" id="KW-1185">Reference proteome</keyword>
<dbReference type="SUPFAM" id="SSF51735">
    <property type="entry name" value="NAD(P)-binding Rossmann-fold domains"/>
    <property type="match status" value="1"/>
</dbReference>
<dbReference type="Gene3D" id="3.40.366.10">
    <property type="entry name" value="Malonyl-Coenzyme A Acyl Carrier Protein, domain 2"/>
    <property type="match status" value="2"/>
</dbReference>
<dbReference type="PROSITE" id="PS52019">
    <property type="entry name" value="PKS_MFAS_DH"/>
    <property type="match status" value="1"/>
</dbReference>
<dbReference type="GO" id="GO:0031177">
    <property type="term" value="F:phosphopantetheine binding"/>
    <property type="evidence" value="ECO:0007669"/>
    <property type="project" value="InterPro"/>
</dbReference>
<dbReference type="GO" id="GO:0006633">
    <property type="term" value="P:fatty acid biosynthetic process"/>
    <property type="evidence" value="ECO:0007669"/>
    <property type="project" value="InterPro"/>
</dbReference>
<keyword evidence="5" id="KW-0012">Acyltransferase</keyword>
<evidence type="ECO:0000313" key="12">
    <source>
        <dbReference type="Proteomes" id="UP000801864"/>
    </source>
</evidence>
<dbReference type="PANTHER" id="PTHR45681:SF6">
    <property type="entry name" value="POLYKETIDE SYNTHASE 37"/>
    <property type="match status" value="1"/>
</dbReference>
<dbReference type="InterPro" id="IPR018201">
    <property type="entry name" value="Ketoacyl_synth_AS"/>
</dbReference>
<proteinExistence type="predicted"/>
<dbReference type="InterPro" id="IPR032088">
    <property type="entry name" value="SAT"/>
</dbReference>
<dbReference type="GO" id="GO:0004315">
    <property type="term" value="F:3-oxoacyl-[acyl-carrier-protein] synthase activity"/>
    <property type="evidence" value="ECO:0007669"/>
    <property type="project" value="InterPro"/>
</dbReference>
<dbReference type="Pfam" id="PF18558">
    <property type="entry name" value="HTH_51"/>
    <property type="match status" value="1"/>
</dbReference>
<dbReference type="PROSITE" id="PS50075">
    <property type="entry name" value="CARRIER"/>
    <property type="match status" value="1"/>
</dbReference>
<feature type="domain" description="Carrier" evidence="8">
    <location>
        <begin position="1770"/>
        <end position="1844"/>
    </location>
</feature>
<evidence type="ECO:0000256" key="1">
    <source>
        <dbReference type="ARBA" id="ARBA00022450"/>
    </source>
</evidence>
<dbReference type="InterPro" id="IPR013120">
    <property type="entry name" value="FAR_NAD-bd"/>
</dbReference>
<evidence type="ECO:0000313" key="11">
    <source>
        <dbReference type="EMBL" id="KAF3054733.1"/>
    </source>
</evidence>
<dbReference type="Pfam" id="PF00550">
    <property type="entry name" value="PP-binding"/>
    <property type="match status" value="1"/>
</dbReference>
<dbReference type="Pfam" id="PF16073">
    <property type="entry name" value="SAT"/>
    <property type="match status" value="1"/>
</dbReference>
<dbReference type="Gene3D" id="3.40.50.150">
    <property type="entry name" value="Vaccinia Virus protein VP39"/>
    <property type="match status" value="1"/>
</dbReference>
<dbReference type="InterPro" id="IPR006162">
    <property type="entry name" value="Ppantetheine_attach_site"/>
</dbReference>
<sequence length="2719" mass="293821">MTTSTIASSVADAPKATTFVFGGHIGTQSKRSLEKPVKQFLSGPNATWILEAVSGLPHYWKALVEKIPEIAGAVSGAELLKDFDSWLRNGISEGDLLAPETELPNILIGPLMVAIQLDQYWRYLEYRLNDASISDPQAELVKQQQQQQQQQTTTRPVETLGFCAGLISAVAVASSHDKAEFEKYGAVAVRIGMLMAALVDARESRDEARGMGGSVSFGTAWRSGTKQGNDMTSIVSSLTPDAYVSVLFDEARATVSTSERVAPTLVRRLRAAGVTAVPLPFKGHMHTPGVERKRQTEALIELCRVGPNSAGLQFPAAVQLALPTFSNSADGSHVSPDETDLTGMLLRAILTQQFNWAGTMSKLLSASATAHKEVSLVAFGLDQCIPPTITRKFGPKQAHYEQLESHIESWKLQKISSSALATVKTAAPPTVTGPTLTVKDEPRASVAPGKSNDEVIAIVGMSIKASGADDLEEFAAMLKTGKSQHELITAERMTPDMLFREPEEDPKKKKSYYGNFLRDSDAFDHKFFKRSPRESQAMDPQCRLAMQVAYQAVEQSGYFTEPKLTSKEQEHVGAYLGVCGVDYEQNTACHAASAFTATGALRSFITGRIAHFFGWTGPAMTFDTACSSSTVALHTACRDLLSGEATSALVGGVNIMTSMQWMQNLSAGSFLSPTGQCKPFDADADGYCRGEGVAFVFLKKLSDAEAAGNTILGTIRATAVYQNLNITPLFVPNVPSLSQLFKDVIRKAGVDPSEISLVEAHGTGTAVGDPAEYESVKLALASPHRNAVVPIGSVKGHVGHTEGASGMIALVKVLMMMRDNFIPPQASFTRMNPHTHASPADMMEVVTELRPWTAERKIALLNNYGACGSNASVVIDYSAPKALDNRLQAQTATETRQPFWIPGFDARSIAAYSKALDTFIRGRTGDKKVNLADVAFNLTRQTNPSLPQGLIFSCQSLEELQGKLAQAAAATKETAAAAGIVVSKSERPVVLCFGGQVSTFVGLDRALYERVAVLRHHLDACDAAATAAGLSSIFPAIFSREPIRDTVQLQTALFAMQYASARTWMDSGLASKIVSVVGHSFGEITALCVAGVLSLEDTVQLVAGRAKLVRDAWGPDSGAMMAVEADETVVRDLLKEANSNGDGSASIACYNGPRSFTLAGTTKAIDEVAATLASNSKFSGAGIKSKRLNVTNAFHSVLVEQLVDDLGKVGRDLKFQDAVIPVERATEQESTGSLDWTFVPSHMRQPVFFNHAVQRLAKKHPQAIFLEAGSNSTITVMASRALAQVNSANTLAFQAVSITNTEKGLDGLADATVALWRQGLRVNFWPHHHSQASEYVQLLLPPYQFEKSRHWLEVKSPLEAVTKAAQAMIAASGVSTTGVGRVTEVEDPKKLPLWTFIGHQEAKGNKKLARFRINTSSDSYQRLFASHVIAQTAPICPATLEIDIAIEALFSLNANWRASGYSPTVHDLITHTPVCANSARTFHMDLSPLDKTETKWHFNLHSVASNGGDSQAHAEATVRMHAPTDASYLQKFSRYERLVSHAQCEALLKLGLDSDGVEVLQGRNVYRAFTEVVDFGPVYRGVKYVVGREGESAGVIHKQHQGHTWLDVPMSDSFGQIAGIHVNLLTDDLPPADMFVATGCELLMRSPKAQPEVSGKENGPSVWHVLARHERQSDKAYTTDVFIFDASTGALTEIMLGLQYARVSKASMSKILTRFTADQEFLRKPTGAIAAAATAPHPPPVTVTVPSASVTAPIKTSAKVKKTKQKEKGFDITDAVRNLVAEVSGIDASEITLDSEMAEVGIDSLMGMELAREVENKFKCTLNQAEMMEAVSLRQFVACVAKALGDVGTDAAEQDSDTADSDSAVEFMRSDETDDTASDITTPEPEEASTFSKPVSLPGGPATSNLTLAASDILECFGHVKLRTDDKIREFGIDSIARVGLASSNKLCTALVVEAFDELGSPLRTATPGQLLDRVAFLPQHGRMMEWVYSFLEREARLIDIDTATGQITRTHVAVPRKTSADLLDELVAAHPESAIPNRLAYYAGKNLAGVLSGSTDGIRVIFGSAEGRRLVQTMYCDYDFNRMHYDQMAEVITRLSSRLTQTGETLKVLEMGGGTGGTTNVIAPLLASLGIPVEYTFTDLSTSMVANARRKFAAQYPFMRFAVHDIEKPPAAELLGQHLVLASNAIHATRSLLESASNVHQALRPDGFLMILEMTESLPFVDIVFGLLEGWWLFNDGRTHAVVTAEHWERALHASGFGHVDWTDGERPENAFQKVIIALASGEPTARLPASVASTDETKVVDRGDVPAREAEAERLVSSYTAGWATSALDSAVIDASTASSPAVVIVTGATGSLGAHLVQSLAERQDVATVVCVNRQSSVPADQRQTEAFSSRGIALSPSAQEKLRVYETDTSKPQLGLPTQEYTWLAANATHIIHNAWPMSGTRPLKAFEPQLQTMRNLLDLAREMALGNPKTRIGFQFVSSIGVVGYADTSAGPQILEDRVSIASVMPSGYTEGKWVCERMIDETLHRYPGLFRATVTRPGQISGSSRSGFWNPVEHFAFLVKSAQALRMWPDFSGRLQWLPVDCSAGVMIDLLQLEKGDGAASYPVYHIDNPVGQPWEEMSPVLAAALDIPSQNVIPYADWIMRVRRSPLSADENPAARIIDFLDGHFERMSCGGIILDTQKAKEHSATMAAQGAVDADIARAYVASWKAMGFLK</sequence>
<dbReference type="InterPro" id="IPR013217">
    <property type="entry name" value="Methyltransf_12"/>
</dbReference>
<dbReference type="InterPro" id="IPR036736">
    <property type="entry name" value="ACP-like_sf"/>
</dbReference>
<dbReference type="InterPro" id="IPR016035">
    <property type="entry name" value="Acyl_Trfase/lysoPLipase"/>
</dbReference>
<dbReference type="Pfam" id="PF02801">
    <property type="entry name" value="Ketoacyl-synt_C"/>
    <property type="match status" value="1"/>
</dbReference>
<dbReference type="Gene3D" id="3.30.70.3290">
    <property type="match status" value="1"/>
</dbReference>
<dbReference type="InterPro" id="IPR036291">
    <property type="entry name" value="NAD(P)-bd_dom_sf"/>
</dbReference>
<dbReference type="InterPro" id="IPR014031">
    <property type="entry name" value="Ketoacyl_synth_C"/>
</dbReference>
<evidence type="ECO:0000256" key="7">
    <source>
        <dbReference type="SAM" id="MobiDB-lite"/>
    </source>
</evidence>
<comment type="caution">
    <text evidence="11">The sequence shown here is derived from an EMBL/GenBank/DDBJ whole genome shotgun (WGS) entry which is preliminary data.</text>
</comment>
<evidence type="ECO:0000256" key="2">
    <source>
        <dbReference type="ARBA" id="ARBA00022553"/>
    </source>
</evidence>
<protein>
    <submittedName>
        <fullName evidence="11">Iterative polyketide synthase CazM</fullName>
    </submittedName>
</protein>
<dbReference type="Pfam" id="PF07993">
    <property type="entry name" value="NAD_binding_4"/>
    <property type="match status" value="1"/>
</dbReference>
<dbReference type="SUPFAM" id="SSF52151">
    <property type="entry name" value="FabD/lysophospholipase-like"/>
    <property type="match status" value="1"/>
</dbReference>
<dbReference type="Gene3D" id="1.10.1200.10">
    <property type="entry name" value="ACP-like"/>
    <property type="match status" value="1"/>
</dbReference>
<dbReference type="SUPFAM" id="SSF53901">
    <property type="entry name" value="Thiolase-like"/>
    <property type="match status" value="1"/>
</dbReference>
<evidence type="ECO:0000256" key="3">
    <source>
        <dbReference type="ARBA" id="ARBA00022679"/>
    </source>
</evidence>
<dbReference type="Proteomes" id="UP000801864">
    <property type="component" value="Unassembled WGS sequence"/>
</dbReference>
<dbReference type="SUPFAM" id="SSF47336">
    <property type="entry name" value="ACP-like"/>
    <property type="match status" value="1"/>
</dbReference>
<feature type="region of interest" description="N-terminal hotdog fold" evidence="6">
    <location>
        <begin position="1394"/>
        <end position="1525"/>
    </location>
</feature>
<dbReference type="Pfam" id="PF00698">
    <property type="entry name" value="Acyl_transf_1"/>
    <property type="match status" value="1"/>
</dbReference>
<keyword evidence="2" id="KW-0597">Phosphoprotein</keyword>
<dbReference type="InterPro" id="IPR016039">
    <property type="entry name" value="Thiolase-like"/>
</dbReference>
<feature type="domain" description="PKS/mFAS DH" evidence="10">
    <location>
        <begin position="1394"/>
        <end position="1709"/>
    </location>
</feature>
<feature type="region of interest" description="Disordered" evidence="7">
    <location>
        <begin position="1869"/>
        <end position="1898"/>
    </location>
</feature>
<dbReference type="Gene3D" id="3.10.129.110">
    <property type="entry name" value="Polyketide synthase dehydratase"/>
    <property type="match status" value="1"/>
</dbReference>
<gene>
    <name evidence="11" type="ORF">CFAM422_013280</name>
</gene>
<dbReference type="GO" id="GO:0044550">
    <property type="term" value="P:secondary metabolite biosynthetic process"/>
    <property type="evidence" value="ECO:0007669"/>
    <property type="project" value="UniProtKB-ARBA"/>
</dbReference>
<dbReference type="SUPFAM" id="SSF53335">
    <property type="entry name" value="S-adenosyl-L-methionine-dependent methyltransferases"/>
    <property type="match status" value="1"/>
</dbReference>
<accession>A0A9P4X3C7</accession>
<organism evidence="11 12">
    <name type="scientific">Trichoderma lentiforme</name>
    <dbReference type="NCBI Taxonomy" id="1567552"/>
    <lineage>
        <taxon>Eukaryota</taxon>
        <taxon>Fungi</taxon>
        <taxon>Dikarya</taxon>
        <taxon>Ascomycota</taxon>
        <taxon>Pezizomycotina</taxon>
        <taxon>Sordariomycetes</taxon>
        <taxon>Hypocreomycetidae</taxon>
        <taxon>Hypocreales</taxon>
        <taxon>Hypocreaceae</taxon>
        <taxon>Trichoderma</taxon>
    </lineage>
</organism>
<dbReference type="Gene3D" id="3.40.47.10">
    <property type="match status" value="1"/>
</dbReference>
<dbReference type="Pfam" id="PF08242">
    <property type="entry name" value="Methyltransf_12"/>
    <property type="match status" value="1"/>
</dbReference>
<feature type="active site" description="Proton acceptor; for dehydratase activity" evidence="6">
    <location>
        <position position="1427"/>
    </location>
</feature>
<dbReference type="PANTHER" id="PTHR45681">
    <property type="entry name" value="POLYKETIDE SYNTHASE 44-RELATED"/>
    <property type="match status" value="1"/>
</dbReference>
<evidence type="ECO:0000256" key="4">
    <source>
        <dbReference type="ARBA" id="ARBA00023268"/>
    </source>
</evidence>
<keyword evidence="1" id="KW-0596">Phosphopantetheine</keyword>
<dbReference type="EMBL" id="QLNT01000041">
    <property type="protein sequence ID" value="KAF3054733.1"/>
    <property type="molecule type" value="Genomic_DNA"/>
</dbReference>
<reference evidence="11 12" key="1">
    <citation type="submission" date="2018-06" db="EMBL/GenBank/DDBJ databases">
        <title>Genome analysis of cellulolytic fungus Trichoderma lentiforme CFAM-422.</title>
        <authorList>
            <person name="Steindorff A.S."/>
            <person name="Formighieri E.F."/>
            <person name="Midorikawa G.E.O."/>
            <person name="Tamietti M.S."/>
            <person name="Ramos E.Z."/>
            <person name="Silva A.S."/>
            <person name="Bon E.P.S."/>
            <person name="Mendes T.D."/>
            <person name="Damaso M.C.T."/>
            <person name="Favaro L.C.L."/>
        </authorList>
    </citation>
    <scope>NUCLEOTIDE SEQUENCE [LARGE SCALE GENOMIC DNA]</scope>
    <source>
        <strain evidence="11 12">CFAM-422</strain>
    </source>
</reference>
<dbReference type="PROSITE" id="PS00606">
    <property type="entry name" value="KS3_1"/>
    <property type="match status" value="1"/>
</dbReference>
<dbReference type="InterPro" id="IPR042104">
    <property type="entry name" value="PKS_dehydratase_sf"/>
</dbReference>
<dbReference type="InterPro" id="IPR009081">
    <property type="entry name" value="PP-bd_ACP"/>
</dbReference>
<dbReference type="PROSITE" id="PS52004">
    <property type="entry name" value="KS3_2"/>
    <property type="match status" value="1"/>
</dbReference>
<dbReference type="InterPro" id="IPR001227">
    <property type="entry name" value="Ac_transferase_dom_sf"/>
</dbReference>
<dbReference type="PROSITE" id="PS00012">
    <property type="entry name" value="PHOSPHOPANTETHEINE"/>
    <property type="match status" value="1"/>
</dbReference>
<dbReference type="SUPFAM" id="SSF55048">
    <property type="entry name" value="Probable ACP-binding domain of malonyl-CoA ACP transacylase"/>
    <property type="match status" value="1"/>
</dbReference>
<dbReference type="Gene3D" id="3.40.50.720">
    <property type="entry name" value="NAD(P)-binding Rossmann-like Domain"/>
    <property type="match status" value="1"/>
</dbReference>
<name>A0A9P4X3C7_9HYPO</name>
<dbReference type="InterPro" id="IPR020806">
    <property type="entry name" value="PKS_PP-bd"/>
</dbReference>
<dbReference type="InterPro" id="IPR014043">
    <property type="entry name" value="Acyl_transferase_dom"/>
</dbReference>
<dbReference type="InterPro" id="IPR020841">
    <property type="entry name" value="PKS_Beta-ketoAc_synthase_dom"/>
</dbReference>
<evidence type="ECO:0000256" key="5">
    <source>
        <dbReference type="ARBA" id="ARBA00023315"/>
    </source>
</evidence>
<dbReference type="CDD" id="cd00833">
    <property type="entry name" value="PKS"/>
    <property type="match status" value="1"/>
</dbReference>
<keyword evidence="3" id="KW-0808">Transferase</keyword>
<dbReference type="SMART" id="SM00827">
    <property type="entry name" value="PKS_AT"/>
    <property type="match status" value="1"/>
</dbReference>
<dbReference type="InterPro" id="IPR016036">
    <property type="entry name" value="Malonyl_transacylase_ACP-bd"/>
</dbReference>
<dbReference type="SMART" id="SM00823">
    <property type="entry name" value="PKS_PP"/>
    <property type="match status" value="1"/>
</dbReference>
<dbReference type="InterPro" id="IPR041068">
    <property type="entry name" value="HTH_51"/>
</dbReference>
<feature type="active site" description="Proton donor; for dehydratase activity" evidence="6">
    <location>
        <position position="1612"/>
    </location>
</feature>
<feature type="region of interest" description="C-terminal hotdog fold" evidence="6">
    <location>
        <begin position="1557"/>
        <end position="1709"/>
    </location>
</feature>